<dbReference type="Proteomes" id="UP001500665">
    <property type="component" value="Unassembled WGS sequence"/>
</dbReference>
<evidence type="ECO:0000256" key="7">
    <source>
        <dbReference type="ARBA" id="ARBA00023136"/>
    </source>
</evidence>
<keyword evidence="2" id="KW-1003">Cell membrane</keyword>
<evidence type="ECO:0000256" key="8">
    <source>
        <dbReference type="SAM" id="Phobius"/>
    </source>
</evidence>
<feature type="transmembrane region" description="Helical" evidence="8">
    <location>
        <begin position="190"/>
        <end position="209"/>
    </location>
</feature>
<comment type="caution">
    <text evidence="10">The sequence shown here is derived from an EMBL/GenBank/DDBJ whole genome shotgun (WGS) entry which is preliminary data.</text>
</comment>
<dbReference type="Pfam" id="PF13231">
    <property type="entry name" value="PMT_2"/>
    <property type="match status" value="1"/>
</dbReference>
<accession>A0ABP4CDM7</accession>
<feature type="transmembrane region" description="Helical" evidence="8">
    <location>
        <begin position="262"/>
        <end position="280"/>
    </location>
</feature>
<proteinExistence type="predicted"/>
<organism evidence="10 11">
    <name type="scientific">Actinocorallia libanotica</name>
    <dbReference type="NCBI Taxonomy" id="46162"/>
    <lineage>
        <taxon>Bacteria</taxon>
        <taxon>Bacillati</taxon>
        <taxon>Actinomycetota</taxon>
        <taxon>Actinomycetes</taxon>
        <taxon>Streptosporangiales</taxon>
        <taxon>Thermomonosporaceae</taxon>
        <taxon>Actinocorallia</taxon>
    </lineage>
</organism>
<evidence type="ECO:0000256" key="2">
    <source>
        <dbReference type="ARBA" id="ARBA00022475"/>
    </source>
</evidence>
<keyword evidence="11" id="KW-1185">Reference proteome</keyword>
<sequence>MIRNRLVPAVPALAALAAGLWGLTGPSFWRDEAVTAEVSRRSLGQILRLLPEVDAVHGLYYLLMHLVTGLLGSGEAALRLPSVLAGAVTAGCTAELGRRYGGARLGLAAGLLTAFSPFLTRYAQDARPYALVTAAAAVSTLLLVSALERGGRPRWAAYAASVVLLGLFNLFALLLLAAHAFPARPALRSWAAASGAALACLSPLVLLASTQRGTQLSWLARPGPQAVAEWPVLLAGNAWLVPPLAVLAVLGARRLPALRTAAVPWLLLPPAVLLAVSLISPVYTPRYVLFTAPAAALLVAAGLDALPAARAWAGTALLLAGTVPMHLQQHAVDNRADDLRRLRAIVERHARPGDGLLFRVSEQRTIMGAYPETFTGLDDLALERTGAEAGDLVGDLAGPAAFARRLAGADRVWVVSKRPDRASPAYPVDESRFLVLRESFGKVRGWRFKGGYLALYARE</sequence>
<feature type="transmembrane region" description="Helical" evidence="8">
    <location>
        <begin position="287"/>
        <end position="303"/>
    </location>
</feature>
<evidence type="ECO:0000256" key="5">
    <source>
        <dbReference type="ARBA" id="ARBA00022692"/>
    </source>
</evidence>
<feature type="transmembrane region" description="Helical" evidence="8">
    <location>
        <begin position="58"/>
        <end position="78"/>
    </location>
</feature>
<feature type="transmembrane region" description="Helical" evidence="8">
    <location>
        <begin position="230"/>
        <end position="250"/>
    </location>
</feature>
<evidence type="ECO:0000256" key="3">
    <source>
        <dbReference type="ARBA" id="ARBA00022676"/>
    </source>
</evidence>
<comment type="subcellular location">
    <subcellularLocation>
        <location evidence="1">Cell membrane</location>
        <topology evidence="1">Multi-pass membrane protein</topology>
    </subcellularLocation>
</comment>
<feature type="transmembrane region" description="Helical" evidence="8">
    <location>
        <begin position="155"/>
        <end position="178"/>
    </location>
</feature>
<keyword evidence="4" id="KW-0808">Transferase</keyword>
<dbReference type="InterPro" id="IPR050297">
    <property type="entry name" value="LipidA_mod_glycosyltrf_83"/>
</dbReference>
<feature type="transmembrane region" description="Helical" evidence="8">
    <location>
        <begin position="105"/>
        <end position="123"/>
    </location>
</feature>
<keyword evidence="5 8" id="KW-0812">Transmembrane</keyword>
<dbReference type="PANTHER" id="PTHR33908">
    <property type="entry name" value="MANNOSYLTRANSFERASE YKCB-RELATED"/>
    <property type="match status" value="1"/>
</dbReference>
<reference evidence="11" key="1">
    <citation type="journal article" date="2019" name="Int. J. Syst. Evol. Microbiol.">
        <title>The Global Catalogue of Microorganisms (GCM) 10K type strain sequencing project: providing services to taxonomists for standard genome sequencing and annotation.</title>
        <authorList>
            <consortium name="The Broad Institute Genomics Platform"/>
            <consortium name="The Broad Institute Genome Sequencing Center for Infectious Disease"/>
            <person name="Wu L."/>
            <person name="Ma J."/>
        </authorList>
    </citation>
    <scope>NUCLEOTIDE SEQUENCE [LARGE SCALE GENOMIC DNA]</scope>
    <source>
        <strain evidence="11">JCM 10696</strain>
    </source>
</reference>
<keyword evidence="6 8" id="KW-1133">Transmembrane helix</keyword>
<evidence type="ECO:0000313" key="10">
    <source>
        <dbReference type="EMBL" id="GAA0966371.1"/>
    </source>
</evidence>
<evidence type="ECO:0000313" key="11">
    <source>
        <dbReference type="Proteomes" id="UP001500665"/>
    </source>
</evidence>
<name>A0ABP4CDM7_9ACTN</name>
<dbReference type="InterPro" id="IPR038731">
    <property type="entry name" value="RgtA/B/C-like"/>
</dbReference>
<dbReference type="PANTHER" id="PTHR33908:SF3">
    <property type="entry name" value="UNDECAPRENYL PHOSPHATE-ALPHA-4-AMINO-4-DEOXY-L-ARABINOSE ARABINOSYL TRANSFERASE"/>
    <property type="match status" value="1"/>
</dbReference>
<protein>
    <submittedName>
        <fullName evidence="10">Glycosyltransferase family 39 protein</fullName>
    </submittedName>
</protein>
<gene>
    <name evidence="10" type="ORF">GCM10009550_68520</name>
</gene>
<dbReference type="EMBL" id="BAAAHH010000043">
    <property type="protein sequence ID" value="GAA0966371.1"/>
    <property type="molecule type" value="Genomic_DNA"/>
</dbReference>
<evidence type="ECO:0000256" key="4">
    <source>
        <dbReference type="ARBA" id="ARBA00022679"/>
    </source>
</evidence>
<feature type="transmembrane region" description="Helical" evidence="8">
    <location>
        <begin position="129"/>
        <end position="148"/>
    </location>
</feature>
<evidence type="ECO:0000256" key="1">
    <source>
        <dbReference type="ARBA" id="ARBA00004651"/>
    </source>
</evidence>
<evidence type="ECO:0000259" key="9">
    <source>
        <dbReference type="Pfam" id="PF13231"/>
    </source>
</evidence>
<keyword evidence="7 8" id="KW-0472">Membrane</keyword>
<keyword evidence="3" id="KW-0328">Glycosyltransferase</keyword>
<feature type="domain" description="Glycosyltransferase RgtA/B/C/D-like" evidence="9">
    <location>
        <begin position="61"/>
        <end position="168"/>
    </location>
</feature>
<evidence type="ECO:0000256" key="6">
    <source>
        <dbReference type="ARBA" id="ARBA00022989"/>
    </source>
</evidence>